<gene>
    <name evidence="1" type="ORF">T02_5632</name>
</gene>
<evidence type="ECO:0000313" key="2">
    <source>
        <dbReference type="Proteomes" id="UP000054721"/>
    </source>
</evidence>
<evidence type="ECO:0000313" key="1">
    <source>
        <dbReference type="EMBL" id="KRZ46712.1"/>
    </source>
</evidence>
<keyword evidence="2" id="KW-1185">Reference proteome</keyword>
<reference evidence="1 2" key="1">
    <citation type="submission" date="2015-05" db="EMBL/GenBank/DDBJ databases">
        <title>Evolution of Trichinella species and genotypes.</title>
        <authorList>
            <person name="Korhonen P.K."/>
            <person name="Edoardo P."/>
            <person name="Giuseppe L.R."/>
            <person name="Gasser R.B."/>
        </authorList>
    </citation>
    <scope>NUCLEOTIDE SEQUENCE [LARGE SCALE GENOMIC DNA]</scope>
    <source>
        <strain evidence="1">ISS10</strain>
    </source>
</reference>
<protein>
    <submittedName>
        <fullName evidence="1">Uncharacterized protein</fullName>
    </submittedName>
</protein>
<sequence>MPFPGIQLRLFRKTATTGIWSSNSDPKSSKERV</sequence>
<accession>A0A0V1KHR6</accession>
<name>A0A0V1KHR6_9BILA</name>
<dbReference type="Proteomes" id="UP000054721">
    <property type="component" value="Unassembled WGS sequence"/>
</dbReference>
<proteinExistence type="predicted"/>
<dbReference type="AlphaFoldDB" id="A0A0V1KHR6"/>
<organism evidence="1 2">
    <name type="scientific">Trichinella nativa</name>
    <dbReference type="NCBI Taxonomy" id="6335"/>
    <lineage>
        <taxon>Eukaryota</taxon>
        <taxon>Metazoa</taxon>
        <taxon>Ecdysozoa</taxon>
        <taxon>Nematoda</taxon>
        <taxon>Enoplea</taxon>
        <taxon>Dorylaimia</taxon>
        <taxon>Trichinellida</taxon>
        <taxon>Trichinellidae</taxon>
        <taxon>Trichinella</taxon>
    </lineage>
</organism>
<comment type="caution">
    <text evidence="1">The sequence shown here is derived from an EMBL/GenBank/DDBJ whole genome shotgun (WGS) entry which is preliminary data.</text>
</comment>
<dbReference type="EMBL" id="JYDW01002430">
    <property type="protein sequence ID" value="KRZ46712.1"/>
    <property type="molecule type" value="Genomic_DNA"/>
</dbReference>